<dbReference type="InterPro" id="IPR024400">
    <property type="entry name" value="DUF2635"/>
</dbReference>
<reference evidence="3 4" key="1">
    <citation type="submission" date="2022-06" db="EMBL/GenBank/DDBJ databases">
        <title>Acetobacer genomes from food samples.</title>
        <authorList>
            <person name="Sombolestani A."/>
        </authorList>
    </citation>
    <scope>NUCLEOTIDE SEQUENCE [LARGE SCALE GENOMIC DNA]</scope>
    <source>
        <strain evidence="3 4">R-83285</strain>
    </source>
</reference>
<evidence type="ECO:0000313" key="3">
    <source>
        <dbReference type="EMBL" id="MCP1259076.1"/>
    </source>
</evidence>
<protein>
    <submittedName>
        <fullName evidence="3">DUF2635 domain-containing protein</fullName>
    </submittedName>
</protein>
<dbReference type="Proteomes" id="UP001523528">
    <property type="component" value="Unassembled WGS sequence"/>
</dbReference>
<sequence>MFVKPAPGRTVRWPASLRLLSEQGAEVPSTAFWLRALACGDVQKASPVVQAPATAQPATIEPKGTAA</sequence>
<keyword evidence="4" id="KW-1185">Reference proteome</keyword>
<feature type="region of interest" description="Disordered" evidence="1">
    <location>
        <begin position="48"/>
        <end position="67"/>
    </location>
</feature>
<dbReference type="RefSeq" id="WP_165992081.1">
    <property type="nucleotide sequence ID" value="NZ_JAMYZY010000020.1"/>
</dbReference>
<organism evidence="3 4">
    <name type="scientific">Acetobacter lambici</name>
    <dbReference type="NCBI Taxonomy" id="1332824"/>
    <lineage>
        <taxon>Bacteria</taxon>
        <taxon>Pseudomonadati</taxon>
        <taxon>Pseudomonadota</taxon>
        <taxon>Alphaproteobacteria</taxon>
        <taxon>Acetobacterales</taxon>
        <taxon>Acetobacteraceae</taxon>
        <taxon>Acetobacter</taxon>
    </lineage>
</organism>
<evidence type="ECO:0000256" key="1">
    <source>
        <dbReference type="SAM" id="MobiDB-lite"/>
    </source>
</evidence>
<accession>A0ABT1F1I3</accession>
<evidence type="ECO:0000313" key="2">
    <source>
        <dbReference type="EMBL" id="MCP1258313.1"/>
    </source>
</evidence>
<comment type="caution">
    <text evidence="3">The sequence shown here is derived from an EMBL/GenBank/DDBJ whole genome shotgun (WGS) entry which is preliminary data.</text>
</comment>
<dbReference type="EMBL" id="JAMYZZ010000009">
    <property type="protein sequence ID" value="MCP1258313.1"/>
    <property type="molecule type" value="Genomic_DNA"/>
</dbReference>
<dbReference type="Pfam" id="PF10948">
    <property type="entry name" value="DUF2635"/>
    <property type="match status" value="1"/>
</dbReference>
<proteinExistence type="predicted"/>
<gene>
    <name evidence="2" type="ORF">NKW50_06885</name>
    <name evidence="3" type="ORF">NKW50_10785</name>
</gene>
<name>A0ABT1F1I3_9PROT</name>
<dbReference type="EMBL" id="JAMYZZ010000020">
    <property type="protein sequence ID" value="MCP1259076.1"/>
    <property type="molecule type" value="Genomic_DNA"/>
</dbReference>
<feature type="compositionally biased region" description="Low complexity" evidence="1">
    <location>
        <begin position="48"/>
        <end position="59"/>
    </location>
</feature>
<evidence type="ECO:0000313" key="4">
    <source>
        <dbReference type="Proteomes" id="UP001523528"/>
    </source>
</evidence>